<keyword evidence="1" id="KW-0812">Transmembrane</keyword>
<evidence type="ECO:0000313" key="3">
    <source>
        <dbReference type="Proteomes" id="UP000626844"/>
    </source>
</evidence>
<keyword evidence="3" id="KW-1185">Reference proteome</keyword>
<sequence>MIEIRLFKGIINPGVYFEEFRNGEHIKGFFTKLMLVLGLSIIIALISSYAGIGTEQIHWYMDTTKNEKLEMAKVLFGIGHLVSSLLFPLVYMFFFTVMYWIFFHDIPFKKMFFVQLFSVSLLLIEKYLLYPLQLFLGIGRESSPFGLGVLTQLLTDHSFMLHFISYFSIFFIWAAMVQLISLIKLSQRSVKYCLTIVVCMNLLYILCGTVFRIIIEELRIII</sequence>
<reference evidence="2" key="1">
    <citation type="submission" date="2020-09" db="EMBL/GenBank/DDBJ databases">
        <title>A novel bacterium of genus Bacillus, isolated from South China Sea.</title>
        <authorList>
            <person name="Huang H."/>
            <person name="Mo K."/>
            <person name="Hu Y."/>
        </authorList>
    </citation>
    <scope>NUCLEOTIDE SEQUENCE</scope>
    <source>
        <strain evidence="2">IB182487</strain>
    </source>
</reference>
<accession>A0A926RWP7</accession>
<feature type="transmembrane region" description="Helical" evidence="1">
    <location>
        <begin position="159"/>
        <end position="180"/>
    </location>
</feature>
<feature type="transmembrane region" description="Helical" evidence="1">
    <location>
        <begin position="74"/>
        <end position="101"/>
    </location>
</feature>
<feature type="transmembrane region" description="Helical" evidence="1">
    <location>
        <begin position="192"/>
        <end position="215"/>
    </location>
</feature>
<feature type="transmembrane region" description="Helical" evidence="1">
    <location>
        <begin position="33"/>
        <end position="54"/>
    </location>
</feature>
<dbReference type="Proteomes" id="UP000626844">
    <property type="component" value="Unassembled WGS sequence"/>
</dbReference>
<gene>
    <name evidence="2" type="ORF">IC621_03895</name>
</gene>
<keyword evidence="1" id="KW-1133">Transmembrane helix</keyword>
<dbReference type="RefSeq" id="WP_191155940.1">
    <property type="nucleotide sequence ID" value="NZ_JACXAI010000003.1"/>
</dbReference>
<name>A0A926RWP7_9BACI</name>
<organism evidence="2 3">
    <name type="scientific">Metabacillus arenae</name>
    <dbReference type="NCBI Taxonomy" id="2771434"/>
    <lineage>
        <taxon>Bacteria</taxon>
        <taxon>Bacillati</taxon>
        <taxon>Bacillota</taxon>
        <taxon>Bacilli</taxon>
        <taxon>Bacillales</taxon>
        <taxon>Bacillaceae</taxon>
        <taxon>Metabacillus</taxon>
    </lineage>
</organism>
<protein>
    <recommendedName>
        <fullName evidence="4">Yip1 domain-containing protein</fullName>
    </recommendedName>
</protein>
<feature type="transmembrane region" description="Helical" evidence="1">
    <location>
        <begin position="113"/>
        <end position="139"/>
    </location>
</feature>
<keyword evidence="1" id="KW-0472">Membrane</keyword>
<evidence type="ECO:0000256" key="1">
    <source>
        <dbReference type="SAM" id="Phobius"/>
    </source>
</evidence>
<proteinExistence type="predicted"/>
<dbReference type="AlphaFoldDB" id="A0A926RWP7"/>
<evidence type="ECO:0000313" key="2">
    <source>
        <dbReference type="EMBL" id="MBD1379367.1"/>
    </source>
</evidence>
<comment type="caution">
    <text evidence="2">The sequence shown here is derived from an EMBL/GenBank/DDBJ whole genome shotgun (WGS) entry which is preliminary data.</text>
</comment>
<evidence type="ECO:0008006" key="4">
    <source>
        <dbReference type="Google" id="ProtNLM"/>
    </source>
</evidence>
<dbReference type="EMBL" id="JACXAI010000003">
    <property type="protein sequence ID" value="MBD1379367.1"/>
    <property type="molecule type" value="Genomic_DNA"/>
</dbReference>